<keyword evidence="2" id="KW-1185">Reference proteome</keyword>
<evidence type="ECO:0000313" key="2">
    <source>
        <dbReference type="Proteomes" id="UP000249056"/>
    </source>
</evidence>
<protein>
    <submittedName>
        <fullName evidence="1">Uncharacterized protein</fullName>
    </submittedName>
</protein>
<name>A0A395J0Z9_9HELO</name>
<reference evidence="1 2" key="1">
    <citation type="submission" date="2018-06" db="EMBL/GenBank/DDBJ databases">
        <title>Genome Sequence of the Brown Rot Fungal Pathogen Monilinia fructigena.</title>
        <authorList>
            <person name="Landi L."/>
            <person name="De Miccolis Angelini R.M."/>
            <person name="Pollastro S."/>
            <person name="Abate D."/>
            <person name="Faretra F."/>
            <person name="Romanazzi G."/>
        </authorList>
    </citation>
    <scope>NUCLEOTIDE SEQUENCE [LARGE SCALE GENOMIC DNA]</scope>
    <source>
        <strain evidence="1 2">Mfrg269</strain>
    </source>
</reference>
<dbReference type="Proteomes" id="UP000249056">
    <property type="component" value="Unassembled WGS sequence"/>
</dbReference>
<comment type="caution">
    <text evidence="1">The sequence shown here is derived from an EMBL/GenBank/DDBJ whole genome shotgun (WGS) entry which is preliminary data.</text>
</comment>
<sequence>MGETVDGAAVGEDVIGAVEAELADATVADEAAVEETLVDVGFEVVVAETDAPIVEMLDAGLEDGEIEVSVALTDALNDPVWILVEKVVPDAEIKVWFPLAVVGTTVPDVAKEDVGRKVPGVVERRSKAN</sequence>
<accession>A0A395J0Z9</accession>
<gene>
    <name evidence="1" type="ORF">DID88_005449</name>
</gene>
<organism evidence="1 2">
    <name type="scientific">Monilinia fructigena</name>
    <dbReference type="NCBI Taxonomy" id="38457"/>
    <lineage>
        <taxon>Eukaryota</taxon>
        <taxon>Fungi</taxon>
        <taxon>Dikarya</taxon>
        <taxon>Ascomycota</taxon>
        <taxon>Pezizomycotina</taxon>
        <taxon>Leotiomycetes</taxon>
        <taxon>Helotiales</taxon>
        <taxon>Sclerotiniaceae</taxon>
        <taxon>Monilinia</taxon>
    </lineage>
</organism>
<dbReference type="EMBL" id="QKRW01000009">
    <property type="protein sequence ID" value="RAL65784.1"/>
    <property type="molecule type" value="Genomic_DNA"/>
</dbReference>
<proteinExistence type="predicted"/>
<dbReference type="AlphaFoldDB" id="A0A395J0Z9"/>
<evidence type="ECO:0000313" key="1">
    <source>
        <dbReference type="EMBL" id="RAL65784.1"/>
    </source>
</evidence>